<evidence type="ECO:0000313" key="1">
    <source>
        <dbReference type="EMBL" id="EIY86534.1"/>
    </source>
</evidence>
<dbReference type="Proteomes" id="UP000003566">
    <property type="component" value="Unassembled WGS sequence"/>
</dbReference>
<name>I9JIB2_9BACE</name>
<comment type="caution">
    <text evidence="1">The sequence shown here is derived from an EMBL/GenBank/DDBJ whole genome shotgun (WGS) entry which is preliminary data.</text>
</comment>
<gene>
    <name evidence="1" type="ORF">HMPREF1074_02018</name>
</gene>
<proteinExistence type="predicted"/>
<protein>
    <submittedName>
        <fullName evidence="1">Uncharacterized protein</fullName>
    </submittedName>
</protein>
<dbReference type="HOGENOM" id="CLU_2822384_0_0_10"/>
<organism evidence="1 2">
    <name type="scientific">Bacteroides xylanisolvens CL03T12C04</name>
    <dbReference type="NCBI Taxonomy" id="997892"/>
    <lineage>
        <taxon>Bacteria</taxon>
        <taxon>Pseudomonadati</taxon>
        <taxon>Bacteroidota</taxon>
        <taxon>Bacteroidia</taxon>
        <taxon>Bacteroidales</taxon>
        <taxon>Bacteroidaceae</taxon>
        <taxon>Bacteroides</taxon>
    </lineage>
</organism>
<reference evidence="1 2" key="1">
    <citation type="submission" date="2012-02" db="EMBL/GenBank/DDBJ databases">
        <title>The Genome Sequence of Bacteroides xylanisolvens CL03T12C04.</title>
        <authorList>
            <consortium name="The Broad Institute Genome Sequencing Platform"/>
            <person name="Earl A."/>
            <person name="Ward D."/>
            <person name="Feldgarden M."/>
            <person name="Gevers D."/>
            <person name="Zitomersky N.L."/>
            <person name="Coyne M.J."/>
            <person name="Comstock L.E."/>
            <person name="Young S.K."/>
            <person name="Zeng Q."/>
            <person name="Gargeya S."/>
            <person name="Fitzgerald M."/>
            <person name="Haas B."/>
            <person name="Abouelleil A."/>
            <person name="Alvarado L."/>
            <person name="Arachchi H.M."/>
            <person name="Berlin A."/>
            <person name="Chapman S.B."/>
            <person name="Gearin G."/>
            <person name="Goldberg J."/>
            <person name="Griggs A."/>
            <person name="Gujja S."/>
            <person name="Hansen M."/>
            <person name="Heiman D."/>
            <person name="Howarth C."/>
            <person name="Larimer J."/>
            <person name="Lui A."/>
            <person name="MacDonald P.J.P."/>
            <person name="McCowen C."/>
            <person name="Montmayeur A."/>
            <person name="Murphy C."/>
            <person name="Neiman D."/>
            <person name="Pearson M."/>
            <person name="Priest M."/>
            <person name="Roberts A."/>
            <person name="Saif S."/>
            <person name="Shea T."/>
            <person name="Sisk P."/>
            <person name="Stolte C."/>
            <person name="Sykes S."/>
            <person name="Wortman J."/>
            <person name="Nusbaum C."/>
            <person name="Birren B."/>
        </authorList>
    </citation>
    <scope>NUCLEOTIDE SEQUENCE [LARGE SCALE GENOMIC DNA]</scope>
    <source>
        <strain evidence="1 2">CL03T12C04</strain>
    </source>
</reference>
<sequence length="66" mass="7585">MCTLKVGYKTFGVHFISSGNNVKYGAVLLSYRVYFIISNSKKSDFINPRLFGILFTISQYSLFLEF</sequence>
<dbReference type="EMBL" id="AGXE01000012">
    <property type="protein sequence ID" value="EIY86534.1"/>
    <property type="molecule type" value="Genomic_DNA"/>
</dbReference>
<dbReference type="AlphaFoldDB" id="I9JIB2"/>
<evidence type="ECO:0000313" key="2">
    <source>
        <dbReference type="Proteomes" id="UP000003566"/>
    </source>
</evidence>
<accession>I9JIB2</accession>